<evidence type="ECO:0000313" key="2">
    <source>
        <dbReference type="Proteomes" id="UP000076193"/>
    </source>
</evidence>
<dbReference type="EMBL" id="CP171844">
    <property type="protein sequence ID" value="XKQ40262.1"/>
    <property type="molecule type" value="Genomic_DNA"/>
</dbReference>
<protein>
    <submittedName>
        <fullName evidence="1">TetR/AcrR family transcriptional regulator C-terminal domain-containing protein</fullName>
    </submittedName>
</protein>
<dbReference type="Proteomes" id="UP000076193">
    <property type="component" value="Chromosome"/>
</dbReference>
<evidence type="ECO:0000313" key="1">
    <source>
        <dbReference type="EMBL" id="XKQ40262.1"/>
    </source>
</evidence>
<accession>A0ACD5F519</accession>
<proteinExistence type="predicted"/>
<gene>
    <name evidence="1" type="ORF">A4A59_024805</name>
</gene>
<sequence>MEPQTERLVQYLAHMTSLGILDCRNPLLAAHQFMGMLNEPSLWPG</sequence>
<reference evidence="1" key="1">
    <citation type="submission" date="2024-10" db="EMBL/GenBank/DDBJ databases">
        <title>Strain of Rhizobium-related bacteria isolated fromm roots of Vavilovia formosa.</title>
        <authorList>
            <person name="Kimeklis A."/>
            <person name="Afonin A."/>
        </authorList>
    </citation>
    <scope>NUCLEOTIDE SEQUENCE</scope>
    <source>
        <strain evidence="1">Vaf12</strain>
    </source>
</reference>
<name>A0ACD5F519_RHILE</name>
<organism evidence="1 2">
    <name type="scientific">Rhizobium leguminosarum</name>
    <dbReference type="NCBI Taxonomy" id="384"/>
    <lineage>
        <taxon>Bacteria</taxon>
        <taxon>Pseudomonadati</taxon>
        <taxon>Pseudomonadota</taxon>
        <taxon>Alphaproteobacteria</taxon>
        <taxon>Hyphomicrobiales</taxon>
        <taxon>Rhizobiaceae</taxon>
        <taxon>Rhizobium/Agrobacterium group</taxon>
        <taxon>Rhizobium</taxon>
    </lineage>
</organism>